<keyword evidence="5" id="KW-1185">Reference proteome</keyword>
<gene>
    <name evidence="4" type="ORF">FYJ84_10775</name>
</gene>
<organism evidence="4 5">
    <name type="scientific">Anaerovibrio slackiae</name>
    <dbReference type="NCBI Taxonomy" id="2652309"/>
    <lineage>
        <taxon>Bacteria</taxon>
        <taxon>Bacillati</taxon>
        <taxon>Bacillota</taxon>
        <taxon>Negativicutes</taxon>
        <taxon>Selenomonadales</taxon>
        <taxon>Selenomonadaceae</taxon>
        <taxon>Anaerovibrio</taxon>
    </lineage>
</organism>
<reference evidence="4 5" key="1">
    <citation type="submission" date="2019-08" db="EMBL/GenBank/DDBJ databases">
        <title>In-depth cultivation of the pig gut microbiome towards novel bacterial diversity and tailored functional studies.</title>
        <authorList>
            <person name="Wylensek D."/>
            <person name="Hitch T.C.A."/>
            <person name="Clavel T."/>
        </authorList>
    </citation>
    <scope>NUCLEOTIDE SEQUENCE [LARGE SCALE GENOMIC DNA]</scope>
    <source>
        <strain evidence="4 5">WCA-693-APC-5D-A</strain>
    </source>
</reference>
<dbReference type="AlphaFoldDB" id="A0A6I2UD65"/>
<dbReference type="GeneID" id="96779411"/>
<evidence type="ECO:0000256" key="1">
    <source>
        <dbReference type="SAM" id="MobiDB-lite"/>
    </source>
</evidence>
<dbReference type="EMBL" id="VUNR01000024">
    <property type="protein sequence ID" value="MSU09463.1"/>
    <property type="molecule type" value="Genomic_DNA"/>
</dbReference>
<proteinExistence type="predicted"/>
<name>A0A6I2UD65_9FIRM</name>
<keyword evidence="2" id="KW-0812">Transmembrane</keyword>
<dbReference type="Pfam" id="PF13400">
    <property type="entry name" value="Tad"/>
    <property type="match status" value="1"/>
</dbReference>
<keyword evidence="2" id="KW-1133">Transmembrane helix</keyword>
<feature type="domain" description="Putative Flp pilus-assembly TadG-like N-terminal" evidence="3">
    <location>
        <begin position="19"/>
        <end position="64"/>
    </location>
</feature>
<evidence type="ECO:0000313" key="5">
    <source>
        <dbReference type="Proteomes" id="UP000433181"/>
    </source>
</evidence>
<feature type="region of interest" description="Disordered" evidence="1">
    <location>
        <begin position="441"/>
        <end position="466"/>
    </location>
</feature>
<dbReference type="Proteomes" id="UP000433181">
    <property type="component" value="Unassembled WGS sequence"/>
</dbReference>
<dbReference type="InterPro" id="IPR028087">
    <property type="entry name" value="Tad_N"/>
</dbReference>
<protein>
    <recommendedName>
        <fullName evidence="3">Putative Flp pilus-assembly TadG-like N-terminal domain-containing protein</fullName>
    </recommendedName>
</protein>
<accession>A0A6I2UD65</accession>
<feature type="transmembrane region" description="Helical" evidence="2">
    <location>
        <begin position="21"/>
        <end position="40"/>
    </location>
</feature>
<evidence type="ECO:0000313" key="4">
    <source>
        <dbReference type="EMBL" id="MSU09463.1"/>
    </source>
</evidence>
<comment type="caution">
    <text evidence="4">The sequence shown here is derived from an EMBL/GenBank/DDBJ whole genome shotgun (WGS) entry which is preliminary data.</text>
</comment>
<evidence type="ECO:0000256" key="2">
    <source>
        <dbReference type="SAM" id="Phobius"/>
    </source>
</evidence>
<evidence type="ECO:0000259" key="3">
    <source>
        <dbReference type="Pfam" id="PF13400"/>
    </source>
</evidence>
<sequence length="466" mass="50468">MFIGLKNYISDISSKAQKGQIIVFTAVLLPLLIAATGFTVDFGNMYMHKSRLQNAADAAAIAGGHSFVQNNDTLSNHPHADEAAEKSIDLNHPKIANIIRDYKARNTDQGITIYRVHLTESVPVYFLSFFGVGDSTDVTAESFAQIAYTGGSSGGSLFDNLFSYGSGGFRSINASQNPDNPSISQILDASFYQGRIVGMGADADMTKNYRHELLNLNAKAHYQDGSFTSMQDAINYSNAHPDDTMLVTPEQDLNTSLDYKLAEILGNAKADLAKNKLIWTNENNIGNIKAQVMSKDIDYIYNPTTNTPEYGPGGNTEFKINDYIPANGADKDTPLFVVVDPPKNPWYDGEGCYGSHKLTLQGYNMPADSRPIVYVYTGTGTINIEANNSTFYGAIYAPYANIHMNDQGLTFHGSILSKGLEITGKSTYIYKKFLSDSAGTGSSGNGTGGNANVSLASPPADIDWND</sequence>
<dbReference type="RefSeq" id="WP_154407635.1">
    <property type="nucleotide sequence ID" value="NZ_VUNR01000024.1"/>
</dbReference>
<keyword evidence="2" id="KW-0472">Membrane</keyword>